<reference evidence="2 3" key="1">
    <citation type="journal article" date="2015" name="Stand. Genomic Sci.">
        <title>Genomic Encyclopedia of Bacterial and Archaeal Type Strains, Phase III: the genomes of soil and plant-associated and newly described type strains.</title>
        <authorList>
            <person name="Whitman W.B."/>
            <person name="Woyke T."/>
            <person name="Klenk H.P."/>
            <person name="Zhou Y."/>
            <person name="Lilburn T.G."/>
            <person name="Beck B.J."/>
            <person name="De Vos P."/>
            <person name="Vandamme P."/>
            <person name="Eisen J.A."/>
            <person name="Garrity G."/>
            <person name="Hugenholtz P."/>
            <person name="Kyrpides N.C."/>
        </authorList>
    </citation>
    <scope>NUCLEOTIDE SEQUENCE [LARGE SCALE GENOMIC DNA]</scope>
    <source>
        <strain evidence="2 3">CGMCC 1.7271</strain>
    </source>
</reference>
<dbReference type="RefSeq" id="WP_144888622.1">
    <property type="nucleotide sequence ID" value="NZ_VLLE01000008.1"/>
</dbReference>
<comment type="caution">
    <text evidence="2">The sequence shown here is derived from an EMBL/GenBank/DDBJ whole genome shotgun (WGS) entry which is preliminary data.</text>
</comment>
<evidence type="ECO:0000313" key="2">
    <source>
        <dbReference type="EMBL" id="TWI77924.1"/>
    </source>
</evidence>
<evidence type="ECO:0000256" key="1">
    <source>
        <dbReference type="SAM" id="MobiDB-lite"/>
    </source>
</evidence>
<name>A0A562SAN2_9BACT</name>
<feature type="region of interest" description="Disordered" evidence="1">
    <location>
        <begin position="77"/>
        <end position="100"/>
    </location>
</feature>
<sequence length="100" mass="11248">MEKQSPLLYPFAFKDNNAHSCSIEFPGCKSRYIAGIKASGDKKFLEAINKKFYLIYLPSDPSQNSILPYCMVSPAYSRQNKSWPSLPEGKINDHVGKGDE</sequence>
<dbReference type="Proteomes" id="UP000316167">
    <property type="component" value="Unassembled WGS sequence"/>
</dbReference>
<feature type="compositionally biased region" description="Basic and acidic residues" evidence="1">
    <location>
        <begin position="90"/>
        <end position="100"/>
    </location>
</feature>
<organism evidence="2 3">
    <name type="scientific">Lacibacter cauensis</name>
    <dbReference type="NCBI Taxonomy" id="510947"/>
    <lineage>
        <taxon>Bacteria</taxon>
        <taxon>Pseudomonadati</taxon>
        <taxon>Bacteroidota</taxon>
        <taxon>Chitinophagia</taxon>
        <taxon>Chitinophagales</taxon>
        <taxon>Chitinophagaceae</taxon>
        <taxon>Lacibacter</taxon>
    </lineage>
</organism>
<keyword evidence="3" id="KW-1185">Reference proteome</keyword>
<evidence type="ECO:0000313" key="3">
    <source>
        <dbReference type="Proteomes" id="UP000316167"/>
    </source>
</evidence>
<protein>
    <submittedName>
        <fullName evidence="2">Uncharacterized protein</fullName>
    </submittedName>
</protein>
<gene>
    <name evidence="2" type="ORF">IQ13_4165</name>
</gene>
<proteinExistence type="predicted"/>
<dbReference type="AlphaFoldDB" id="A0A562SAN2"/>
<accession>A0A562SAN2</accession>
<dbReference type="EMBL" id="VLLE01000008">
    <property type="protein sequence ID" value="TWI77924.1"/>
    <property type="molecule type" value="Genomic_DNA"/>
</dbReference>